<sequence length="74" mass="8771">MQLIRQPKLKKTLSDYQAFCKNILSEFNTPSNLNLRIHIKRLARKTICYSRSIEIHEKLIGAYIEKHHYNALES</sequence>
<comment type="caution">
    <text evidence="1">The sequence shown here is derived from an EMBL/GenBank/DDBJ whole genome shotgun (WGS) entry which is preliminary data.</text>
</comment>
<gene>
    <name evidence="1" type="ORF">Xvie_00302</name>
</gene>
<dbReference type="GO" id="GO:0006313">
    <property type="term" value="P:DNA transposition"/>
    <property type="evidence" value="ECO:0007669"/>
    <property type="project" value="InterPro"/>
</dbReference>
<evidence type="ECO:0000313" key="1">
    <source>
        <dbReference type="EMBL" id="OTA18475.1"/>
    </source>
</evidence>
<proteinExistence type="predicted"/>
<dbReference type="GO" id="GO:0004803">
    <property type="term" value="F:transposase activity"/>
    <property type="evidence" value="ECO:0007669"/>
    <property type="project" value="InterPro"/>
</dbReference>
<reference evidence="1 2" key="1">
    <citation type="submission" date="2016-10" db="EMBL/GenBank/DDBJ databases">
        <title>Systematic genetic and metabolomic analysis of Xenorhabdus and Photorhabdus spp., highlights the requirements for a dual symbiotic and pathogenic life style.</title>
        <authorList>
            <person name="Tobias N.J."/>
            <person name="Wolff H."/>
            <person name="Djahanschiri B."/>
            <person name="Pidot S.J."/>
            <person name="Stinear T.P."/>
            <person name="Ebersberger I."/>
            <person name="Bode H.B."/>
        </authorList>
    </citation>
    <scope>NUCLEOTIDE SEQUENCE [LARGE SCALE GENOMIC DNA]</scope>
    <source>
        <strain evidence="1 2">DSM 22392</strain>
    </source>
</reference>
<dbReference type="Proteomes" id="UP000194350">
    <property type="component" value="Unassembled WGS sequence"/>
</dbReference>
<dbReference type="STRING" id="351656.Xvie_00302"/>
<accession>A0A1Y2SKQ1</accession>
<protein>
    <submittedName>
        <fullName evidence="1">Transposase</fullName>
    </submittedName>
</protein>
<organism evidence="1 2">
    <name type="scientific">Xenorhabdus vietnamensis</name>
    <dbReference type="NCBI Taxonomy" id="351656"/>
    <lineage>
        <taxon>Bacteria</taxon>
        <taxon>Pseudomonadati</taxon>
        <taxon>Pseudomonadota</taxon>
        <taxon>Gammaproteobacteria</taxon>
        <taxon>Enterobacterales</taxon>
        <taxon>Morganellaceae</taxon>
        <taxon>Xenorhabdus</taxon>
    </lineage>
</organism>
<evidence type="ECO:0000313" key="2">
    <source>
        <dbReference type="Proteomes" id="UP000194350"/>
    </source>
</evidence>
<dbReference type="EMBL" id="MUBJ01000001">
    <property type="protein sequence ID" value="OTA18475.1"/>
    <property type="molecule type" value="Genomic_DNA"/>
</dbReference>
<name>A0A1Y2SKQ1_9GAMM</name>
<dbReference type="GO" id="GO:0003677">
    <property type="term" value="F:DNA binding"/>
    <property type="evidence" value="ECO:0007669"/>
    <property type="project" value="InterPro"/>
</dbReference>
<dbReference type="AlphaFoldDB" id="A0A1Y2SKQ1"/>
<dbReference type="InterPro" id="IPR005063">
    <property type="entry name" value="Transposase_27"/>
</dbReference>
<keyword evidence="2" id="KW-1185">Reference proteome</keyword>
<dbReference type="Pfam" id="PF03400">
    <property type="entry name" value="DDE_Tnp_IS1"/>
    <property type="match status" value="1"/>
</dbReference>